<protein>
    <submittedName>
        <fullName evidence="2">Uncharacterized protein</fullName>
    </submittedName>
</protein>
<feature type="chain" id="PRO_5039262836" evidence="1">
    <location>
        <begin position="20"/>
        <end position="553"/>
    </location>
</feature>
<keyword evidence="1" id="KW-0732">Signal</keyword>
<gene>
    <name evidence="2" type="ORF">E7272_03000</name>
</gene>
<dbReference type="Proteomes" id="UP000766246">
    <property type="component" value="Unassembled WGS sequence"/>
</dbReference>
<comment type="caution">
    <text evidence="2">The sequence shown here is derived from an EMBL/GenBank/DDBJ whole genome shotgun (WGS) entry which is preliminary data.</text>
</comment>
<evidence type="ECO:0000313" key="2">
    <source>
        <dbReference type="EMBL" id="MBE5918789.1"/>
    </source>
</evidence>
<name>A0A927U5U7_9FIRM</name>
<accession>A0A927U5U7</accession>
<evidence type="ECO:0000313" key="3">
    <source>
        <dbReference type="Proteomes" id="UP000766246"/>
    </source>
</evidence>
<evidence type="ECO:0000256" key="1">
    <source>
        <dbReference type="SAM" id="SignalP"/>
    </source>
</evidence>
<feature type="signal peptide" evidence="1">
    <location>
        <begin position="1"/>
        <end position="19"/>
    </location>
</feature>
<dbReference type="PROSITE" id="PS51257">
    <property type="entry name" value="PROKAR_LIPOPROTEIN"/>
    <property type="match status" value="1"/>
</dbReference>
<reference evidence="2" key="1">
    <citation type="submission" date="2019-04" db="EMBL/GenBank/DDBJ databases">
        <title>Evolution of Biomass-Degrading Anaerobic Consortia Revealed by Metagenomics.</title>
        <authorList>
            <person name="Peng X."/>
        </authorList>
    </citation>
    <scope>NUCLEOTIDE SEQUENCE</scope>
    <source>
        <strain evidence="2">SIG311</strain>
    </source>
</reference>
<organism evidence="2 3">
    <name type="scientific">Pseudobutyrivibrio ruminis</name>
    <dbReference type="NCBI Taxonomy" id="46206"/>
    <lineage>
        <taxon>Bacteria</taxon>
        <taxon>Bacillati</taxon>
        <taxon>Bacillota</taxon>
        <taxon>Clostridia</taxon>
        <taxon>Lachnospirales</taxon>
        <taxon>Lachnospiraceae</taxon>
        <taxon>Pseudobutyrivibrio</taxon>
    </lineage>
</organism>
<sequence length="553" mass="62844">MKKRIVVILAISMLAVLTACGNKNQGIESATSEIQASDIKESEEAVELTQEELDSFTELFGTTEYNGFLVRPFNSVNDIDWSEVLYNGAGIGATDVSEEEKDAFYKQASLDEECGDLVVLRADDIKQFVQSHAGVQYEDMKEQIGFEYVKDYDSYYSLHGDSNWMSYSCISGKKLGDLYIIQLHNDTNEDVDWHVWETPDIELTFEKNGDIYKMISNVWAWEVGNDEAQTFDINVPGIDTPGRFITYQGNPESGDEANMIVTVDGKRLSWLGNYFGDNFANQEHFTTVKAVGIFDFTADGADDIVVIAEGSDGKDHVGLYEYGVSYDEAGYNYLKDASEWLSNYYTEELNIPNVKSYLLGDNEAAVYNTWNDAYNQVVRITNLDGDYSYNLIYIDEDDVPELVVDNYGYYLYLYTYKDGHVVPFGDEFGYGAGGVADYEYSPKKNCIRYWNTDYAGIVCYLDFLSIHDNKMVEDCTCQMDNYDDLDGNGYPSEDEMTEEALANATGSTSYYANDKSLSQDAIEKKIEELQEYQYETIHGRYDSVEFYDVLYKK</sequence>
<dbReference type="AlphaFoldDB" id="A0A927U5U7"/>
<dbReference type="EMBL" id="SVER01000005">
    <property type="protein sequence ID" value="MBE5918789.1"/>
    <property type="molecule type" value="Genomic_DNA"/>
</dbReference>
<proteinExistence type="predicted"/>